<dbReference type="EMBL" id="JABBYL010000037">
    <property type="protein sequence ID" value="NMO10216.1"/>
    <property type="molecule type" value="Genomic_DNA"/>
</dbReference>
<comment type="caution">
    <text evidence="2">The sequence shown here is derived from an EMBL/GenBank/DDBJ whole genome shotgun (WGS) entry which is preliminary data.</text>
</comment>
<organism evidence="2 3">
    <name type="scientific">Methanobacterium subterraneum</name>
    <dbReference type="NCBI Taxonomy" id="59277"/>
    <lineage>
        <taxon>Archaea</taxon>
        <taxon>Methanobacteriati</taxon>
        <taxon>Methanobacteriota</taxon>
        <taxon>Methanomada group</taxon>
        <taxon>Methanobacteria</taxon>
        <taxon>Methanobacteriales</taxon>
        <taxon>Methanobacteriaceae</taxon>
        <taxon>Methanobacterium</taxon>
    </lineage>
</organism>
<dbReference type="RefSeq" id="WP_157931999.1">
    <property type="nucleotide sequence ID" value="NZ_CP017766.1"/>
</dbReference>
<keyword evidence="1" id="KW-0812">Transmembrane</keyword>
<name>A0A7K4DQB4_9EURY</name>
<dbReference type="AlphaFoldDB" id="A0A7K4DQB4"/>
<feature type="transmembrane region" description="Helical" evidence="1">
    <location>
        <begin position="30"/>
        <end position="47"/>
    </location>
</feature>
<feature type="transmembrane region" description="Helical" evidence="1">
    <location>
        <begin position="7"/>
        <end position="24"/>
    </location>
</feature>
<sequence length="51" mass="5869">MTNKINGILMMALGVILSILYFALPTFLLYTYWLAVIIIVGYGFYTYQKRG</sequence>
<dbReference type="Proteomes" id="UP000591058">
    <property type="component" value="Unassembled WGS sequence"/>
</dbReference>
<proteinExistence type="predicted"/>
<accession>A0A7K4DQB4</accession>
<evidence type="ECO:0000256" key="1">
    <source>
        <dbReference type="SAM" id="Phobius"/>
    </source>
</evidence>
<reference evidence="2 3" key="1">
    <citation type="submission" date="2020-04" db="EMBL/GenBank/DDBJ databases">
        <title>Draft genome of Methanobacterium subterraneum isolated from animal feces.</title>
        <authorList>
            <person name="Ouboter H.T."/>
            <person name="Berger S."/>
            <person name="Gungor E."/>
            <person name="Jetten M.S.M."/>
            <person name="Welte C.U."/>
        </authorList>
    </citation>
    <scope>NUCLEOTIDE SEQUENCE [LARGE SCALE GENOMIC DNA]</scope>
    <source>
        <strain evidence="2">HO_2020</strain>
    </source>
</reference>
<dbReference type="OrthoDB" id="69262at2157"/>
<keyword evidence="1" id="KW-0472">Membrane</keyword>
<evidence type="ECO:0000313" key="2">
    <source>
        <dbReference type="EMBL" id="NMO10216.1"/>
    </source>
</evidence>
<evidence type="ECO:0000313" key="3">
    <source>
        <dbReference type="Proteomes" id="UP000591058"/>
    </source>
</evidence>
<gene>
    <name evidence="2" type="ORF">HG719_10400</name>
</gene>
<dbReference type="GeneID" id="43466545"/>
<protein>
    <submittedName>
        <fullName evidence="2">Uncharacterized protein</fullName>
    </submittedName>
</protein>
<keyword evidence="1" id="KW-1133">Transmembrane helix</keyword>